<dbReference type="GO" id="GO:0071037">
    <property type="term" value="P:nuclear polyadenylation-dependent snRNA catabolic process"/>
    <property type="evidence" value="ECO:0007669"/>
    <property type="project" value="TreeGrafter"/>
</dbReference>
<dbReference type="AlphaFoldDB" id="H3AXI1"/>
<evidence type="ECO:0000256" key="6">
    <source>
        <dbReference type="ARBA" id="ARBA00023242"/>
    </source>
</evidence>
<feature type="region of interest" description="Disordered" evidence="7">
    <location>
        <begin position="43"/>
        <end position="63"/>
    </location>
</feature>
<reference evidence="8" key="2">
    <citation type="submission" date="2025-08" db="UniProtKB">
        <authorList>
            <consortium name="Ensembl"/>
        </authorList>
    </citation>
    <scope>IDENTIFICATION</scope>
</reference>
<accession>H3AXI1</accession>
<keyword evidence="2" id="KW-0479">Metal-binding</keyword>
<feature type="compositionally biased region" description="Acidic residues" evidence="7">
    <location>
        <begin position="166"/>
        <end position="183"/>
    </location>
</feature>
<organism evidence="8 9">
    <name type="scientific">Latimeria chalumnae</name>
    <name type="common">Coelacanth</name>
    <dbReference type="NCBI Taxonomy" id="7897"/>
    <lineage>
        <taxon>Eukaryota</taxon>
        <taxon>Metazoa</taxon>
        <taxon>Chordata</taxon>
        <taxon>Craniata</taxon>
        <taxon>Vertebrata</taxon>
        <taxon>Euteleostomi</taxon>
        <taxon>Coelacanthiformes</taxon>
        <taxon>Coelacanthidae</taxon>
        <taxon>Latimeria</taxon>
    </lineage>
</organism>
<dbReference type="STRING" id="7897.ENSLACP00000014352"/>
<evidence type="ECO:0000256" key="2">
    <source>
        <dbReference type="ARBA" id="ARBA00022723"/>
    </source>
</evidence>
<dbReference type="eggNOG" id="ENOG502S9GP">
    <property type="taxonomic scope" value="Eukaryota"/>
</dbReference>
<dbReference type="GO" id="GO:0071038">
    <property type="term" value="P:TRAMP-dependent tRNA surveillance pathway"/>
    <property type="evidence" value="ECO:0007669"/>
    <property type="project" value="TreeGrafter"/>
</dbReference>
<dbReference type="OMA" id="KNIRVQP"/>
<dbReference type="Bgee" id="ENSLACG00000012632">
    <property type="expression patterns" value="Expressed in muscle tissue and 4 other cell types or tissues"/>
</dbReference>
<evidence type="ECO:0000256" key="5">
    <source>
        <dbReference type="ARBA" id="ARBA00022833"/>
    </source>
</evidence>
<feature type="compositionally biased region" description="Polar residues" evidence="7">
    <location>
        <begin position="120"/>
        <end position="129"/>
    </location>
</feature>
<protein>
    <recommendedName>
        <fullName evidence="10">Zinc finger CCHC-type containing 7</fullName>
    </recommendedName>
</protein>
<dbReference type="GO" id="GO:0031499">
    <property type="term" value="C:TRAMP complex"/>
    <property type="evidence" value="ECO:0007669"/>
    <property type="project" value="TreeGrafter"/>
</dbReference>
<evidence type="ECO:0000256" key="1">
    <source>
        <dbReference type="ARBA" id="ARBA00004123"/>
    </source>
</evidence>
<keyword evidence="4" id="KW-0863">Zinc-finger</keyword>
<evidence type="ECO:0000256" key="4">
    <source>
        <dbReference type="ARBA" id="ARBA00022771"/>
    </source>
</evidence>
<feature type="region of interest" description="Disordered" evidence="7">
    <location>
        <begin position="117"/>
        <end position="138"/>
    </location>
</feature>
<keyword evidence="5" id="KW-0862">Zinc</keyword>
<evidence type="ECO:0000256" key="7">
    <source>
        <dbReference type="SAM" id="MobiDB-lite"/>
    </source>
</evidence>
<dbReference type="GO" id="GO:0071031">
    <property type="term" value="P:nuclear mRNA surveillance of mRNA 3'-end processing"/>
    <property type="evidence" value="ECO:0007669"/>
    <property type="project" value="TreeGrafter"/>
</dbReference>
<sequence length="215" mass="23773">MFAGYEDREAYEDEIYCEDSSSELSIDSDVEFHLYSQVHYAPKVGNAGGQEGSKAEIRKGQKKTKAREEEYILISDSDTVQPLASPDIIILTDTADEESVYTCKRKKTHLSELLEKQAKPLTSDTSAEESSTKRRDRVKKFECASGASLKKGSSQAREAVIVVESSAEEEENCASSESEESDCVENWMILGRGKEEEDNDILLNLEGCGSSDTEG</sequence>
<dbReference type="GO" id="GO:0071036">
    <property type="term" value="P:nuclear polyadenylation-dependent snoRNA catabolic process"/>
    <property type="evidence" value="ECO:0007669"/>
    <property type="project" value="TreeGrafter"/>
</dbReference>
<dbReference type="GO" id="GO:0071035">
    <property type="term" value="P:nuclear polyadenylation-dependent rRNA catabolic process"/>
    <property type="evidence" value="ECO:0007669"/>
    <property type="project" value="TreeGrafter"/>
</dbReference>
<keyword evidence="9" id="KW-1185">Reference proteome</keyword>
<dbReference type="EMBL" id="AFYH01105823">
    <property type="status" value="NOT_ANNOTATED_CDS"/>
    <property type="molecule type" value="Genomic_DNA"/>
</dbReference>
<name>H3AXI1_LATCH</name>
<dbReference type="Ensembl" id="ENSLACT00000014452.1">
    <property type="protein sequence ID" value="ENSLACP00000014352.1"/>
    <property type="gene ID" value="ENSLACG00000012632.1"/>
</dbReference>
<reference evidence="8" key="3">
    <citation type="submission" date="2025-09" db="UniProtKB">
        <authorList>
            <consortium name="Ensembl"/>
        </authorList>
    </citation>
    <scope>IDENTIFICATION</scope>
</reference>
<dbReference type="PANTHER" id="PTHR46543:SF1">
    <property type="entry name" value="ZINC FINGER CCHC DOMAIN-CONTAINING PROTEIN 7"/>
    <property type="match status" value="1"/>
</dbReference>
<dbReference type="GO" id="GO:0071039">
    <property type="term" value="P:nuclear polyadenylation-dependent CUT catabolic process"/>
    <property type="evidence" value="ECO:0007669"/>
    <property type="project" value="TreeGrafter"/>
</dbReference>
<comment type="subcellular location">
    <subcellularLocation>
        <location evidence="1">Nucleus</location>
    </subcellularLocation>
</comment>
<keyword evidence="6" id="KW-0539">Nucleus</keyword>
<evidence type="ECO:0008006" key="10">
    <source>
        <dbReference type="Google" id="ProtNLM"/>
    </source>
</evidence>
<keyword evidence="3" id="KW-0677">Repeat</keyword>
<proteinExistence type="predicted"/>
<dbReference type="GO" id="GO:0003723">
    <property type="term" value="F:RNA binding"/>
    <property type="evidence" value="ECO:0007669"/>
    <property type="project" value="TreeGrafter"/>
</dbReference>
<dbReference type="GO" id="GO:0008270">
    <property type="term" value="F:zinc ion binding"/>
    <property type="evidence" value="ECO:0007669"/>
    <property type="project" value="UniProtKB-KW"/>
</dbReference>
<dbReference type="InParanoid" id="H3AXI1"/>
<dbReference type="PANTHER" id="PTHR46543">
    <property type="entry name" value="ZINC FINGER CCHC DOMAIN-CONTAINING PROTEIN 7"/>
    <property type="match status" value="1"/>
</dbReference>
<dbReference type="GeneTree" id="ENSGT00940000165421"/>
<evidence type="ECO:0000256" key="3">
    <source>
        <dbReference type="ARBA" id="ARBA00022737"/>
    </source>
</evidence>
<dbReference type="Proteomes" id="UP000008672">
    <property type="component" value="Unassembled WGS sequence"/>
</dbReference>
<reference evidence="9" key="1">
    <citation type="submission" date="2011-08" db="EMBL/GenBank/DDBJ databases">
        <title>The draft genome of Latimeria chalumnae.</title>
        <authorList>
            <person name="Di Palma F."/>
            <person name="Alfoldi J."/>
            <person name="Johnson J."/>
            <person name="Berlin A."/>
            <person name="Gnerre S."/>
            <person name="Jaffe D."/>
            <person name="MacCallum I."/>
            <person name="Young S."/>
            <person name="Walker B.J."/>
            <person name="Lander E."/>
            <person name="Lindblad-Toh K."/>
        </authorList>
    </citation>
    <scope>NUCLEOTIDE SEQUENCE [LARGE SCALE GENOMIC DNA]</scope>
    <source>
        <strain evidence="9">Wild caught</strain>
    </source>
</reference>
<evidence type="ECO:0000313" key="9">
    <source>
        <dbReference type="Proteomes" id="UP000008672"/>
    </source>
</evidence>
<dbReference type="InterPro" id="IPR051644">
    <property type="entry name" value="TRAMP_AT-DNA-binding"/>
</dbReference>
<feature type="region of interest" description="Disordered" evidence="7">
    <location>
        <begin position="164"/>
        <end position="184"/>
    </location>
</feature>
<dbReference type="HOGENOM" id="CLU_093196_0_0_1"/>
<evidence type="ECO:0000313" key="8">
    <source>
        <dbReference type="Ensembl" id="ENSLACP00000014352.1"/>
    </source>
</evidence>